<name>A0A5C3PI13_9APHY</name>
<evidence type="ECO:0000313" key="2">
    <source>
        <dbReference type="EMBL" id="TFK89444.1"/>
    </source>
</evidence>
<protein>
    <recommendedName>
        <fullName evidence="1">Protein kinase domain-containing protein</fullName>
    </recommendedName>
</protein>
<dbReference type="GO" id="GO:0004672">
    <property type="term" value="F:protein kinase activity"/>
    <property type="evidence" value="ECO:0007669"/>
    <property type="project" value="InterPro"/>
</dbReference>
<feature type="domain" description="Protein kinase" evidence="1">
    <location>
        <begin position="1"/>
        <end position="261"/>
    </location>
</feature>
<dbReference type="Gene3D" id="1.10.510.10">
    <property type="entry name" value="Transferase(Phosphotransferase) domain 1"/>
    <property type="match status" value="1"/>
</dbReference>
<sequence>NPLCWAARAADGRDVVIRVLAIGSHGRKHVEILKLLSQNHYSVIDRNHAIPVFELLAYQDVTFAILPKVGFSMLFAYGSLSWAKNSVGDLIDMIMQCVEALDFIHYVGVAHMDAFKDNFLVQFWPESLASNRIAITRPRVYLNDFETAVYFPPDVPLEKRLSVGLPSGDSFPLERYSRPKPPELLSEQPYDPFKLDVWQLAISFVDLTTTIPSIDSVMEAMRSPDASSRPSSREALSKLVEAVASLPPQSLLIPPVVADPE</sequence>
<accession>A0A5C3PI13</accession>
<evidence type="ECO:0000313" key="3">
    <source>
        <dbReference type="Proteomes" id="UP000308197"/>
    </source>
</evidence>
<dbReference type="SUPFAM" id="SSF56112">
    <property type="entry name" value="Protein kinase-like (PK-like)"/>
    <property type="match status" value="1"/>
</dbReference>
<reference evidence="2 3" key="1">
    <citation type="journal article" date="2019" name="Nat. Ecol. Evol.">
        <title>Megaphylogeny resolves global patterns of mushroom evolution.</title>
        <authorList>
            <person name="Varga T."/>
            <person name="Krizsan K."/>
            <person name="Foldi C."/>
            <person name="Dima B."/>
            <person name="Sanchez-Garcia M."/>
            <person name="Sanchez-Ramirez S."/>
            <person name="Szollosi G.J."/>
            <person name="Szarkandi J.G."/>
            <person name="Papp V."/>
            <person name="Albert L."/>
            <person name="Andreopoulos W."/>
            <person name="Angelini C."/>
            <person name="Antonin V."/>
            <person name="Barry K.W."/>
            <person name="Bougher N.L."/>
            <person name="Buchanan P."/>
            <person name="Buyck B."/>
            <person name="Bense V."/>
            <person name="Catcheside P."/>
            <person name="Chovatia M."/>
            <person name="Cooper J."/>
            <person name="Damon W."/>
            <person name="Desjardin D."/>
            <person name="Finy P."/>
            <person name="Geml J."/>
            <person name="Haridas S."/>
            <person name="Hughes K."/>
            <person name="Justo A."/>
            <person name="Karasinski D."/>
            <person name="Kautmanova I."/>
            <person name="Kiss B."/>
            <person name="Kocsube S."/>
            <person name="Kotiranta H."/>
            <person name="LaButti K.M."/>
            <person name="Lechner B.E."/>
            <person name="Liimatainen K."/>
            <person name="Lipzen A."/>
            <person name="Lukacs Z."/>
            <person name="Mihaltcheva S."/>
            <person name="Morgado L.N."/>
            <person name="Niskanen T."/>
            <person name="Noordeloos M.E."/>
            <person name="Ohm R.A."/>
            <person name="Ortiz-Santana B."/>
            <person name="Ovrebo C."/>
            <person name="Racz N."/>
            <person name="Riley R."/>
            <person name="Savchenko A."/>
            <person name="Shiryaev A."/>
            <person name="Soop K."/>
            <person name="Spirin V."/>
            <person name="Szebenyi C."/>
            <person name="Tomsovsky M."/>
            <person name="Tulloss R.E."/>
            <person name="Uehling J."/>
            <person name="Grigoriev I.V."/>
            <person name="Vagvolgyi C."/>
            <person name="Papp T."/>
            <person name="Martin F.M."/>
            <person name="Miettinen O."/>
            <person name="Hibbett D.S."/>
            <person name="Nagy L.G."/>
        </authorList>
    </citation>
    <scope>NUCLEOTIDE SEQUENCE [LARGE SCALE GENOMIC DNA]</scope>
    <source>
        <strain evidence="2 3">HHB13444</strain>
    </source>
</reference>
<dbReference type="EMBL" id="ML211076">
    <property type="protein sequence ID" value="TFK89444.1"/>
    <property type="molecule type" value="Genomic_DNA"/>
</dbReference>
<feature type="non-terminal residue" evidence="2">
    <location>
        <position position="1"/>
    </location>
</feature>
<gene>
    <name evidence="2" type="ORF">K466DRAFT_486812</name>
</gene>
<dbReference type="InParanoid" id="A0A5C3PI13"/>
<dbReference type="Proteomes" id="UP000308197">
    <property type="component" value="Unassembled WGS sequence"/>
</dbReference>
<dbReference type="GO" id="GO:0005524">
    <property type="term" value="F:ATP binding"/>
    <property type="evidence" value="ECO:0007669"/>
    <property type="project" value="InterPro"/>
</dbReference>
<keyword evidence="3" id="KW-1185">Reference proteome</keyword>
<dbReference type="InterPro" id="IPR000719">
    <property type="entry name" value="Prot_kinase_dom"/>
</dbReference>
<dbReference type="STRING" id="1314778.A0A5C3PI13"/>
<evidence type="ECO:0000259" key="1">
    <source>
        <dbReference type="PROSITE" id="PS50011"/>
    </source>
</evidence>
<dbReference type="InterPro" id="IPR011009">
    <property type="entry name" value="Kinase-like_dom_sf"/>
</dbReference>
<dbReference type="PROSITE" id="PS50011">
    <property type="entry name" value="PROTEIN_KINASE_DOM"/>
    <property type="match status" value="1"/>
</dbReference>
<dbReference type="AlphaFoldDB" id="A0A5C3PI13"/>
<organism evidence="2 3">
    <name type="scientific">Polyporus arcularius HHB13444</name>
    <dbReference type="NCBI Taxonomy" id="1314778"/>
    <lineage>
        <taxon>Eukaryota</taxon>
        <taxon>Fungi</taxon>
        <taxon>Dikarya</taxon>
        <taxon>Basidiomycota</taxon>
        <taxon>Agaricomycotina</taxon>
        <taxon>Agaricomycetes</taxon>
        <taxon>Polyporales</taxon>
        <taxon>Polyporaceae</taxon>
        <taxon>Polyporus</taxon>
    </lineage>
</organism>
<proteinExistence type="predicted"/>